<name>A0AAD7EKX4_9AGAR</name>
<sequence length="85" mass="9375">KISVQVFENLDGAQFRSIPSATTVVQTKQFAHIPPIHFLCLLLAPARPIPTGIELTQEDAVRFKTLAGGVENSRRQLNCFGRGEK</sequence>
<protein>
    <submittedName>
        <fullName evidence="1">Uncharacterized protein</fullName>
    </submittedName>
</protein>
<dbReference type="EMBL" id="JARIHO010000036">
    <property type="protein sequence ID" value="KAJ7330947.1"/>
    <property type="molecule type" value="Genomic_DNA"/>
</dbReference>
<comment type="caution">
    <text evidence="1">The sequence shown here is derived from an EMBL/GenBank/DDBJ whole genome shotgun (WGS) entry which is preliminary data.</text>
</comment>
<evidence type="ECO:0000313" key="1">
    <source>
        <dbReference type="EMBL" id="KAJ7330947.1"/>
    </source>
</evidence>
<dbReference type="AlphaFoldDB" id="A0AAD7EKX4"/>
<organism evidence="1 2">
    <name type="scientific">Mycena albidolilacea</name>
    <dbReference type="NCBI Taxonomy" id="1033008"/>
    <lineage>
        <taxon>Eukaryota</taxon>
        <taxon>Fungi</taxon>
        <taxon>Dikarya</taxon>
        <taxon>Basidiomycota</taxon>
        <taxon>Agaricomycotina</taxon>
        <taxon>Agaricomycetes</taxon>
        <taxon>Agaricomycetidae</taxon>
        <taxon>Agaricales</taxon>
        <taxon>Marasmiineae</taxon>
        <taxon>Mycenaceae</taxon>
        <taxon>Mycena</taxon>
    </lineage>
</organism>
<feature type="non-terminal residue" evidence="1">
    <location>
        <position position="1"/>
    </location>
</feature>
<keyword evidence="2" id="KW-1185">Reference proteome</keyword>
<gene>
    <name evidence="1" type="ORF">DFH08DRAFT_664832</name>
</gene>
<accession>A0AAD7EKX4</accession>
<evidence type="ECO:0000313" key="2">
    <source>
        <dbReference type="Proteomes" id="UP001218218"/>
    </source>
</evidence>
<dbReference type="Proteomes" id="UP001218218">
    <property type="component" value="Unassembled WGS sequence"/>
</dbReference>
<feature type="non-terminal residue" evidence="1">
    <location>
        <position position="85"/>
    </location>
</feature>
<proteinExistence type="predicted"/>
<reference evidence="1" key="1">
    <citation type="submission" date="2023-03" db="EMBL/GenBank/DDBJ databases">
        <title>Massive genome expansion in bonnet fungi (Mycena s.s.) driven by repeated elements and novel gene families across ecological guilds.</title>
        <authorList>
            <consortium name="Lawrence Berkeley National Laboratory"/>
            <person name="Harder C.B."/>
            <person name="Miyauchi S."/>
            <person name="Viragh M."/>
            <person name="Kuo A."/>
            <person name="Thoen E."/>
            <person name="Andreopoulos B."/>
            <person name="Lu D."/>
            <person name="Skrede I."/>
            <person name="Drula E."/>
            <person name="Henrissat B."/>
            <person name="Morin E."/>
            <person name="Kohler A."/>
            <person name="Barry K."/>
            <person name="LaButti K."/>
            <person name="Morin E."/>
            <person name="Salamov A."/>
            <person name="Lipzen A."/>
            <person name="Mereny Z."/>
            <person name="Hegedus B."/>
            <person name="Baldrian P."/>
            <person name="Stursova M."/>
            <person name="Weitz H."/>
            <person name="Taylor A."/>
            <person name="Grigoriev I.V."/>
            <person name="Nagy L.G."/>
            <person name="Martin F."/>
            <person name="Kauserud H."/>
        </authorList>
    </citation>
    <scope>NUCLEOTIDE SEQUENCE</scope>
    <source>
        <strain evidence="1">CBHHK002</strain>
    </source>
</reference>